<comment type="caution">
    <text evidence="4">The sequence shown here is derived from an EMBL/GenBank/DDBJ whole genome shotgun (WGS) entry which is preliminary data.</text>
</comment>
<dbReference type="Pfam" id="PF00389">
    <property type="entry name" value="2-Hacid_dh"/>
    <property type="match status" value="1"/>
</dbReference>
<dbReference type="InterPro" id="IPR036291">
    <property type="entry name" value="NAD(P)-bd_dom_sf"/>
</dbReference>
<keyword evidence="5" id="KW-1185">Reference proteome</keyword>
<dbReference type="Proteomes" id="UP000617145">
    <property type="component" value="Unassembled WGS sequence"/>
</dbReference>
<dbReference type="RefSeq" id="WP_188791616.1">
    <property type="nucleotide sequence ID" value="NZ_BMJV01000008.1"/>
</dbReference>
<evidence type="ECO:0000259" key="3">
    <source>
        <dbReference type="Pfam" id="PF02826"/>
    </source>
</evidence>
<reference evidence="4" key="2">
    <citation type="submission" date="2020-09" db="EMBL/GenBank/DDBJ databases">
        <authorList>
            <person name="Sun Q."/>
            <person name="Zhou Y."/>
        </authorList>
    </citation>
    <scope>NUCLEOTIDE SEQUENCE</scope>
    <source>
        <strain evidence="4">CGMCC 1.15762</strain>
    </source>
</reference>
<protein>
    <submittedName>
        <fullName evidence="4">3-phosphoglycerate dehydrogenase</fullName>
    </submittedName>
</protein>
<evidence type="ECO:0000259" key="2">
    <source>
        <dbReference type="Pfam" id="PF00389"/>
    </source>
</evidence>
<dbReference type="GO" id="GO:0051287">
    <property type="term" value="F:NAD binding"/>
    <property type="evidence" value="ECO:0007669"/>
    <property type="project" value="InterPro"/>
</dbReference>
<evidence type="ECO:0000313" key="5">
    <source>
        <dbReference type="Proteomes" id="UP000617145"/>
    </source>
</evidence>
<keyword evidence="1" id="KW-0560">Oxidoreductase</keyword>
<dbReference type="Gene3D" id="3.40.50.720">
    <property type="entry name" value="NAD(P)-binding Rossmann-like Domain"/>
    <property type="match status" value="2"/>
</dbReference>
<gene>
    <name evidence="4" type="ORF">GCM10011415_35450</name>
</gene>
<proteinExistence type="inferred from homology"/>
<dbReference type="SUPFAM" id="SSF51735">
    <property type="entry name" value="NAD(P)-binding Rossmann-fold domains"/>
    <property type="match status" value="1"/>
</dbReference>
<dbReference type="EMBL" id="BMJV01000008">
    <property type="protein sequence ID" value="GGG82596.1"/>
    <property type="molecule type" value="Genomic_DNA"/>
</dbReference>
<feature type="domain" description="D-isomer specific 2-hydroxyacid dehydrogenase catalytic" evidence="2">
    <location>
        <begin position="4"/>
        <end position="305"/>
    </location>
</feature>
<dbReference type="GO" id="GO:0016616">
    <property type="term" value="F:oxidoreductase activity, acting on the CH-OH group of donors, NAD or NADP as acceptor"/>
    <property type="evidence" value="ECO:0007669"/>
    <property type="project" value="InterPro"/>
</dbReference>
<reference evidence="4" key="1">
    <citation type="journal article" date="2014" name="Int. J. Syst. Evol. Microbiol.">
        <title>Complete genome sequence of Corynebacterium casei LMG S-19264T (=DSM 44701T), isolated from a smear-ripened cheese.</title>
        <authorList>
            <consortium name="US DOE Joint Genome Institute (JGI-PGF)"/>
            <person name="Walter F."/>
            <person name="Albersmeier A."/>
            <person name="Kalinowski J."/>
            <person name="Ruckert C."/>
        </authorList>
    </citation>
    <scope>NUCLEOTIDE SEQUENCE</scope>
    <source>
        <strain evidence="4">CGMCC 1.15762</strain>
    </source>
</reference>
<dbReference type="PANTHER" id="PTHR42938:SF9">
    <property type="entry name" value="FORMATE DEHYDROGENASE 1"/>
    <property type="match status" value="1"/>
</dbReference>
<organism evidence="4 5">
    <name type="scientific">Salipiger pallidus</name>
    <dbReference type="NCBI Taxonomy" id="1775170"/>
    <lineage>
        <taxon>Bacteria</taxon>
        <taxon>Pseudomonadati</taxon>
        <taxon>Pseudomonadota</taxon>
        <taxon>Alphaproteobacteria</taxon>
        <taxon>Rhodobacterales</taxon>
        <taxon>Roseobacteraceae</taxon>
        <taxon>Salipiger</taxon>
    </lineage>
</organism>
<dbReference type="InterPro" id="IPR006139">
    <property type="entry name" value="D-isomer_2_OHA_DH_cat_dom"/>
</dbReference>
<dbReference type="AlphaFoldDB" id="A0A8J2ZMY2"/>
<dbReference type="SUPFAM" id="SSF52283">
    <property type="entry name" value="Formate/glycerate dehydrogenase catalytic domain-like"/>
    <property type="match status" value="1"/>
</dbReference>
<dbReference type="PANTHER" id="PTHR42938">
    <property type="entry name" value="FORMATE DEHYDROGENASE 1"/>
    <property type="match status" value="1"/>
</dbReference>
<comment type="similarity">
    <text evidence="1">Belongs to the D-isomer specific 2-hydroxyacid dehydrogenase family.</text>
</comment>
<evidence type="ECO:0000256" key="1">
    <source>
        <dbReference type="RuleBase" id="RU003719"/>
    </source>
</evidence>
<sequence>MKCLIVQPVHDAGLDLLRQNGITPVICPATDTKTLAREVMGCDAVITRDAGFPAEAFDAADRLRAVVVHGTGHNAVDKDAAIRNGALVANTPGANAQSVAELTVGLALDALRGMSAADRAERSGRAGFRESMPFIELAGKTVLVVGWGAIGARVGAIMRAAFGCEVLAYSPRATSIEGATRVETLDEGLARADVVTLHTPARPDTYHLINRARLQVMKPGAVLVNVARAELVDEEALAEVLAAGGIAGAALDVYSKAAPQGPLAECANVIFTPHLGATTEEALRRVAMGAAGHVVTALQGGIPATTLTPVQAAEQSA</sequence>
<feature type="domain" description="D-isomer specific 2-hydroxyacid dehydrogenase NAD-binding" evidence="3">
    <location>
        <begin position="104"/>
        <end position="276"/>
    </location>
</feature>
<dbReference type="Pfam" id="PF02826">
    <property type="entry name" value="2-Hacid_dh_C"/>
    <property type="match status" value="1"/>
</dbReference>
<accession>A0A8J2ZMY2</accession>
<dbReference type="InterPro" id="IPR006140">
    <property type="entry name" value="D-isomer_DH_NAD-bd"/>
</dbReference>
<name>A0A8J2ZMY2_9RHOB</name>
<evidence type="ECO:0000313" key="4">
    <source>
        <dbReference type="EMBL" id="GGG82596.1"/>
    </source>
</evidence>